<organism evidence="2 3">
    <name type="scientific">Colletotrichum zoysiae</name>
    <dbReference type="NCBI Taxonomy" id="1216348"/>
    <lineage>
        <taxon>Eukaryota</taxon>
        <taxon>Fungi</taxon>
        <taxon>Dikarya</taxon>
        <taxon>Ascomycota</taxon>
        <taxon>Pezizomycotina</taxon>
        <taxon>Sordariomycetes</taxon>
        <taxon>Hypocreomycetidae</taxon>
        <taxon>Glomerellales</taxon>
        <taxon>Glomerellaceae</taxon>
        <taxon>Colletotrichum</taxon>
        <taxon>Colletotrichum graminicola species complex</taxon>
    </lineage>
</organism>
<gene>
    <name evidence="2" type="ORF">LX32DRAFT_640666</name>
</gene>
<feature type="compositionally biased region" description="Basic and acidic residues" evidence="1">
    <location>
        <begin position="1"/>
        <end position="17"/>
    </location>
</feature>
<evidence type="ECO:0000313" key="3">
    <source>
        <dbReference type="Proteomes" id="UP001232148"/>
    </source>
</evidence>
<dbReference type="AlphaFoldDB" id="A0AAD9HGU8"/>
<comment type="caution">
    <text evidence="2">The sequence shown here is derived from an EMBL/GenBank/DDBJ whole genome shotgun (WGS) entry which is preliminary data.</text>
</comment>
<sequence length="77" mass="8003">MCEKGREGPPGGRREEGLGGCSSQSSFFTRSRPGVPCSERTQVLPILSVQTLLSLSLSSAAPPSWSLLLPAGSDVVS</sequence>
<reference evidence="2" key="1">
    <citation type="submission" date="2021-06" db="EMBL/GenBank/DDBJ databases">
        <title>Comparative genomics, transcriptomics and evolutionary studies reveal genomic signatures of adaptation to plant cell wall in hemibiotrophic fungi.</title>
        <authorList>
            <consortium name="DOE Joint Genome Institute"/>
            <person name="Baroncelli R."/>
            <person name="Diaz J.F."/>
            <person name="Benocci T."/>
            <person name="Peng M."/>
            <person name="Battaglia E."/>
            <person name="Haridas S."/>
            <person name="Andreopoulos W."/>
            <person name="Labutti K."/>
            <person name="Pangilinan J."/>
            <person name="Floch G.L."/>
            <person name="Makela M.R."/>
            <person name="Henrissat B."/>
            <person name="Grigoriev I.V."/>
            <person name="Crouch J.A."/>
            <person name="De Vries R.P."/>
            <person name="Sukno S.A."/>
            <person name="Thon M.R."/>
        </authorList>
    </citation>
    <scope>NUCLEOTIDE SEQUENCE</scope>
    <source>
        <strain evidence="2">MAFF235873</strain>
    </source>
</reference>
<protein>
    <submittedName>
        <fullName evidence="2">Uncharacterized protein</fullName>
    </submittedName>
</protein>
<evidence type="ECO:0000256" key="1">
    <source>
        <dbReference type="SAM" id="MobiDB-lite"/>
    </source>
</evidence>
<proteinExistence type="predicted"/>
<keyword evidence="3" id="KW-1185">Reference proteome</keyword>
<evidence type="ECO:0000313" key="2">
    <source>
        <dbReference type="EMBL" id="KAK2027712.1"/>
    </source>
</evidence>
<name>A0AAD9HGU8_9PEZI</name>
<dbReference type="Proteomes" id="UP001232148">
    <property type="component" value="Unassembled WGS sequence"/>
</dbReference>
<feature type="region of interest" description="Disordered" evidence="1">
    <location>
        <begin position="1"/>
        <end position="34"/>
    </location>
</feature>
<dbReference type="EMBL" id="MU842890">
    <property type="protein sequence ID" value="KAK2027712.1"/>
    <property type="molecule type" value="Genomic_DNA"/>
</dbReference>
<accession>A0AAD9HGU8</accession>